<reference evidence="2 3" key="1">
    <citation type="journal article" date="2019" name="Environ. Microbiol.">
        <title>At the nexus of three kingdoms: the genome of the mycorrhizal fungus Gigaspora margarita provides insights into plant, endobacterial and fungal interactions.</title>
        <authorList>
            <person name="Venice F."/>
            <person name="Ghignone S."/>
            <person name="Salvioli di Fossalunga A."/>
            <person name="Amselem J."/>
            <person name="Novero M."/>
            <person name="Xianan X."/>
            <person name="Sedzielewska Toro K."/>
            <person name="Morin E."/>
            <person name="Lipzen A."/>
            <person name="Grigoriev I.V."/>
            <person name="Henrissat B."/>
            <person name="Martin F.M."/>
            <person name="Bonfante P."/>
        </authorList>
    </citation>
    <scope>NUCLEOTIDE SEQUENCE [LARGE SCALE GENOMIC DNA]</scope>
    <source>
        <strain evidence="2 3">BEG34</strain>
    </source>
</reference>
<dbReference type="EMBL" id="WTPW01000851">
    <property type="protein sequence ID" value="KAF0474671.1"/>
    <property type="molecule type" value="Genomic_DNA"/>
</dbReference>
<evidence type="ECO:0000313" key="2">
    <source>
        <dbReference type="EMBL" id="KAF0474671.1"/>
    </source>
</evidence>
<dbReference type="AlphaFoldDB" id="A0A8H3XJR6"/>
<protein>
    <submittedName>
        <fullName evidence="2">Uncharacterized protein</fullName>
    </submittedName>
</protein>
<feature type="region of interest" description="Disordered" evidence="1">
    <location>
        <begin position="1"/>
        <end position="24"/>
    </location>
</feature>
<evidence type="ECO:0000313" key="3">
    <source>
        <dbReference type="Proteomes" id="UP000439903"/>
    </source>
</evidence>
<gene>
    <name evidence="2" type="ORF">F8M41_024695</name>
</gene>
<keyword evidence="3" id="KW-1185">Reference proteome</keyword>
<sequence>MLSIDEFTTDEAQTTTNVRKNSGLGIEDPILEVKAKIDKGKITINMGTNKETCMEMEIEEPKREVPDPKKLQQELIESSVFDIEDLSRKTTI</sequence>
<comment type="caution">
    <text evidence="2">The sequence shown here is derived from an EMBL/GenBank/DDBJ whole genome shotgun (WGS) entry which is preliminary data.</text>
</comment>
<dbReference type="Proteomes" id="UP000439903">
    <property type="component" value="Unassembled WGS sequence"/>
</dbReference>
<feature type="compositionally biased region" description="Polar residues" evidence="1">
    <location>
        <begin position="10"/>
        <end position="20"/>
    </location>
</feature>
<name>A0A8H3XJR6_GIGMA</name>
<evidence type="ECO:0000256" key="1">
    <source>
        <dbReference type="SAM" id="MobiDB-lite"/>
    </source>
</evidence>
<accession>A0A8H3XJR6</accession>
<organism evidence="2 3">
    <name type="scientific">Gigaspora margarita</name>
    <dbReference type="NCBI Taxonomy" id="4874"/>
    <lineage>
        <taxon>Eukaryota</taxon>
        <taxon>Fungi</taxon>
        <taxon>Fungi incertae sedis</taxon>
        <taxon>Mucoromycota</taxon>
        <taxon>Glomeromycotina</taxon>
        <taxon>Glomeromycetes</taxon>
        <taxon>Diversisporales</taxon>
        <taxon>Gigasporaceae</taxon>
        <taxon>Gigaspora</taxon>
    </lineage>
</organism>
<proteinExistence type="predicted"/>